<dbReference type="RefSeq" id="XP_007318590.1">
    <property type="nucleotide sequence ID" value="XM_007318528.1"/>
</dbReference>
<proteinExistence type="predicted"/>
<feature type="region of interest" description="Disordered" evidence="1">
    <location>
        <begin position="1045"/>
        <end position="1098"/>
    </location>
</feature>
<dbReference type="Pfam" id="PF01388">
    <property type="entry name" value="ARID"/>
    <property type="match status" value="1"/>
</dbReference>
<dbReference type="InterPro" id="IPR000300">
    <property type="entry name" value="IPPc"/>
</dbReference>
<dbReference type="GO" id="GO:0046856">
    <property type="term" value="P:phosphatidylinositol dephosphorylation"/>
    <property type="evidence" value="ECO:0007669"/>
    <property type="project" value="InterPro"/>
</dbReference>
<feature type="region of interest" description="Disordered" evidence="1">
    <location>
        <begin position="584"/>
        <end position="612"/>
    </location>
</feature>
<dbReference type="InterPro" id="IPR036431">
    <property type="entry name" value="ARID_dom_sf"/>
</dbReference>
<dbReference type="GeneID" id="18813394"/>
<dbReference type="HOGENOM" id="CLU_260780_0_0_1"/>
<accession>F8NX96</accession>
<dbReference type="Gene3D" id="1.10.150.60">
    <property type="entry name" value="ARID DNA-binding domain"/>
    <property type="match status" value="1"/>
</dbReference>
<dbReference type="SMART" id="SM00128">
    <property type="entry name" value="IPPc"/>
    <property type="match status" value="1"/>
</dbReference>
<dbReference type="InterPro" id="IPR046985">
    <property type="entry name" value="IP5"/>
</dbReference>
<dbReference type="PROSITE" id="PS51011">
    <property type="entry name" value="ARID"/>
    <property type="match status" value="1"/>
</dbReference>
<feature type="compositionally biased region" description="Acidic residues" evidence="1">
    <location>
        <begin position="444"/>
        <end position="455"/>
    </location>
</feature>
<dbReference type="SUPFAM" id="SSF46774">
    <property type="entry name" value="ARID-like"/>
    <property type="match status" value="1"/>
</dbReference>
<name>F8NX96_SERL9</name>
<protein>
    <recommendedName>
        <fullName evidence="2">ARID domain-containing protein</fullName>
    </recommendedName>
</protein>
<evidence type="ECO:0000256" key="1">
    <source>
        <dbReference type="SAM" id="MobiDB-lite"/>
    </source>
</evidence>
<dbReference type="Pfam" id="PF22669">
    <property type="entry name" value="Exo_endo_phos2"/>
    <property type="match status" value="2"/>
</dbReference>
<dbReference type="GO" id="GO:0003677">
    <property type="term" value="F:DNA binding"/>
    <property type="evidence" value="ECO:0007669"/>
    <property type="project" value="InterPro"/>
</dbReference>
<evidence type="ECO:0000313" key="3">
    <source>
        <dbReference type="EMBL" id="EGO24571.1"/>
    </source>
</evidence>
<sequence>MASSTPGPVPPRHTRQGQGQQTVLARLQALFPASPNVPQDEPQPPKPPKCLKVRIITWNMHDSLPKGDLEELLGAVSPHKLVPISPDSLDIPDMSIDANHPYHLVVVAGQECPSSSGIPMGLGAGFKLIDKEKEKEKLEDKDVEKPLLHKLKDQYEGNRGWKSSDDLAEDVVINHPTGWTSILEHWLCHRTQANPQSSDETEPIDVPLSPKRASVGNLHRRVTVKDHDKGPYVPLVKERMMGLYLAIYIHRDIRNLVKGTSKSAVTTGLIGGRVGNKGGVGISLNIDGTTLLFVNAHLAAHEGKVLHRLANLAKIKTELSVDPFLKPDDPRIMAEDVTDRFDYTFLCGDLNFRLDITRLHADWLISRQEYEQALAFDQLRKQMETNSTFAGFREASINFPPTFKYDVLRTLRRFRTKASRRHSRRSIFEKDHAGSGAEGRDHENDDDDAEEEGDTEAASMASSAWASVNSKAATDVEDDDYFDSLNSDHANGKQRLSLSAAVHKAKSKCKTLLSPALSPSLPSTPTKWRRMKQGLAESAVLFNKDPASSVPSIENIPTSLLPEPTHRPNLLDLSAKELLALPRPVSRGVSTRSIPPTTDQEDEDEDKGVYDSSHKQRVPSWCDRILWKSTVVPSLGDDDCIPENSGPKTRVGNFFSALRPHSRIRRDSSNSTLQEDIITPSHRTSIDTNIANTSIIDIYSGHGYPHAGSTQLSPKFLHHSRSTERLPQRKQTLVPPRPSTQYAGYNARLEGQSADINSPNLESVFQPSPLVTNEASLDTPPPVPPKDSVARWRFFPFRRETSQTIVLLEEPPAEVTPLPQKGDIYIYFGLAKLVANETLWTTTLGPFTSGRSSTLLNSKAGAVLNLTQCLPAGNCKLEGLDCFNTLVGQRTWQPSRSVSRRFRASQQRVFLRMVDPHKLYGQEALAVLHRPDQANQRGRLSSVLDSNNIAWATTPGQSKAFGNGTRIVEQARVDQRNVPIAELRNRKMLLQKAITQIDTSVAHLMAVRSGIPSAIWIPKMQQIYAEVKSRKDLLPKVNQALAQASTQFDSDSDQSDNIGSSIGSSLAHPPSQSGLEQKPRPAPLLPHPTGQPQSVATDGKKVFTLDELTERRAILQQSIVQWETTGKQLLAARSGMAIEVFEPKMQQVQFEVTRRKGLMVKLNHAITHISAQPRPHDGLLVSSLILPPPLDKARFEIHYANFCRTKGLEMTSRVALSDAQWVDLYQLHVNVMKEGTFAKVNQNNLWHIVGGRLGYVRASDNTVDPPSRYGQEESGNSETIMILPAGRRAQCNLFPSELARLCFEETTYIK</sequence>
<dbReference type="GO" id="GO:0004439">
    <property type="term" value="F:phosphatidylinositol-4,5-bisphosphate 5-phosphatase activity"/>
    <property type="evidence" value="ECO:0007669"/>
    <property type="project" value="TreeGrafter"/>
</dbReference>
<dbReference type="PANTHER" id="PTHR11200:SF275">
    <property type="entry name" value="LD06095P"/>
    <property type="match status" value="1"/>
</dbReference>
<dbReference type="InterPro" id="IPR001606">
    <property type="entry name" value="ARID_dom"/>
</dbReference>
<dbReference type="EMBL" id="GL945434">
    <property type="protein sequence ID" value="EGO24571.1"/>
    <property type="molecule type" value="Genomic_DNA"/>
</dbReference>
<feature type="region of interest" description="Disordered" evidence="1">
    <location>
        <begin position="1"/>
        <end position="20"/>
    </location>
</feature>
<evidence type="ECO:0000259" key="2">
    <source>
        <dbReference type="PROSITE" id="PS51011"/>
    </source>
</evidence>
<feature type="region of interest" description="Disordered" evidence="1">
    <location>
        <begin position="422"/>
        <end position="464"/>
    </location>
</feature>
<feature type="domain" description="ARID" evidence="2">
    <location>
        <begin position="1189"/>
        <end position="1281"/>
    </location>
</feature>
<dbReference type="KEGG" id="sla:SERLADRAFT_415633"/>
<gene>
    <name evidence="3" type="ORF">SERLADRAFT_415633</name>
</gene>
<dbReference type="Proteomes" id="UP000008064">
    <property type="component" value="Unassembled WGS sequence"/>
</dbReference>
<feature type="compositionally biased region" description="Polar residues" evidence="1">
    <location>
        <begin position="1057"/>
        <end position="1075"/>
    </location>
</feature>
<dbReference type="Gene3D" id="3.60.10.10">
    <property type="entry name" value="Endonuclease/exonuclease/phosphatase"/>
    <property type="match status" value="2"/>
</dbReference>
<organism>
    <name type="scientific">Serpula lacrymans var. lacrymans (strain S7.9)</name>
    <name type="common">Dry rot fungus</name>
    <dbReference type="NCBI Taxonomy" id="578457"/>
    <lineage>
        <taxon>Eukaryota</taxon>
        <taxon>Fungi</taxon>
        <taxon>Dikarya</taxon>
        <taxon>Basidiomycota</taxon>
        <taxon>Agaricomycotina</taxon>
        <taxon>Agaricomycetes</taxon>
        <taxon>Agaricomycetidae</taxon>
        <taxon>Boletales</taxon>
        <taxon>Coniophorineae</taxon>
        <taxon>Serpulaceae</taxon>
        <taxon>Serpula</taxon>
    </lineage>
</organism>
<dbReference type="PANTHER" id="PTHR11200">
    <property type="entry name" value="INOSITOL 5-PHOSPHATASE"/>
    <property type="match status" value="1"/>
</dbReference>
<feature type="compositionally biased region" description="Polar residues" evidence="1">
    <location>
        <begin position="588"/>
        <end position="598"/>
    </location>
</feature>
<dbReference type="OrthoDB" id="405996at2759"/>
<reference evidence="3" key="1">
    <citation type="submission" date="2011-04" db="EMBL/GenBank/DDBJ databases">
        <title>Evolution of plant cell wall degrading machinery underlies the functional diversity of forest fungi.</title>
        <authorList>
            <consortium name="US DOE Joint Genome Institute (JGI-PGF)"/>
            <person name="Eastwood D.C."/>
            <person name="Floudas D."/>
            <person name="Binder M."/>
            <person name="Majcherczyk A."/>
            <person name="Schneider P."/>
            <person name="Aerts A."/>
            <person name="Asiegbu F.O."/>
            <person name="Baker S.E."/>
            <person name="Barry K."/>
            <person name="Bendiksby M."/>
            <person name="Blumentritt M."/>
            <person name="Coutinho P.M."/>
            <person name="Cullen D."/>
            <person name="Cullen D."/>
            <person name="Gathman A."/>
            <person name="Goodell B."/>
            <person name="Henrissat B."/>
            <person name="Ihrmark K."/>
            <person name="Kauserud H."/>
            <person name="Kohler A."/>
            <person name="LaButti K."/>
            <person name="Lapidus A."/>
            <person name="Lavin J.L."/>
            <person name="Lee Y.-H."/>
            <person name="Lindquist E."/>
            <person name="Lilly W."/>
            <person name="Lucas S."/>
            <person name="Morin E."/>
            <person name="Murat C."/>
            <person name="Oguiza J.A."/>
            <person name="Park J."/>
            <person name="Pisabarro A.G."/>
            <person name="Riley R."/>
            <person name="Rosling A."/>
            <person name="Salamov A."/>
            <person name="Schmidt O."/>
            <person name="Schmutz J."/>
            <person name="Skrede I."/>
            <person name="Stenlid J."/>
            <person name="Wiebenga A."/>
            <person name="Xie X."/>
            <person name="Kues U."/>
            <person name="Hibbett D.S."/>
            <person name="Hoffmeister D."/>
            <person name="Hogberg N."/>
            <person name="Martin F."/>
            <person name="Grigoriev I.V."/>
            <person name="Watkinson S.C."/>
        </authorList>
    </citation>
    <scope>NUCLEOTIDE SEQUENCE</scope>
    <source>
        <strain evidence="3">S7.9</strain>
    </source>
</reference>
<feature type="compositionally biased region" description="Basic and acidic residues" evidence="1">
    <location>
        <begin position="426"/>
        <end position="443"/>
    </location>
</feature>
<dbReference type="InterPro" id="IPR036691">
    <property type="entry name" value="Endo/exonu/phosph_ase_sf"/>
</dbReference>
<dbReference type="SUPFAM" id="SSF56219">
    <property type="entry name" value="DNase I-like"/>
    <property type="match status" value="1"/>
</dbReference>
<dbReference type="CDD" id="cd16100">
    <property type="entry name" value="ARID"/>
    <property type="match status" value="1"/>
</dbReference>